<dbReference type="InterPro" id="IPR052340">
    <property type="entry name" value="RNase_Y/CdgJ"/>
</dbReference>
<proteinExistence type="predicted"/>
<reference evidence="2" key="1">
    <citation type="submission" date="2018-06" db="EMBL/GenBank/DDBJ databases">
        <authorList>
            <person name="Zhirakovskaya E."/>
        </authorList>
    </citation>
    <scope>NUCLEOTIDE SEQUENCE</scope>
</reference>
<evidence type="ECO:0000313" key="2">
    <source>
        <dbReference type="EMBL" id="VAW90200.1"/>
    </source>
</evidence>
<dbReference type="InterPro" id="IPR013976">
    <property type="entry name" value="HDOD"/>
</dbReference>
<dbReference type="CDD" id="cd00077">
    <property type="entry name" value="HDc"/>
    <property type="match status" value="1"/>
</dbReference>
<dbReference type="InterPro" id="IPR006675">
    <property type="entry name" value="HDIG_dom"/>
</dbReference>
<evidence type="ECO:0000259" key="1">
    <source>
        <dbReference type="PROSITE" id="PS51833"/>
    </source>
</evidence>
<dbReference type="Gene3D" id="1.10.3210.10">
    <property type="entry name" value="Hypothetical protein af1432"/>
    <property type="match status" value="1"/>
</dbReference>
<dbReference type="EMBL" id="UOFP01000315">
    <property type="protein sequence ID" value="VAW90200.1"/>
    <property type="molecule type" value="Genomic_DNA"/>
</dbReference>
<organism evidence="2">
    <name type="scientific">hydrothermal vent metagenome</name>
    <dbReference type="NCBI Taxonomy" id="652676"/>
    <lineage>
        <taxon>unclassified sequences</taxon>
        <taxon>metagenomes</taxon>
        <taxon>ecological metagenomes</taxon>
    </lineage>
</organism>
<dbReference type="NCBIfam" id="TIGR00277">
    <property type="entry name" value="HDIG"/>
    <property type="match status" value="1"/>
</dbReference>
<dbReference type="PANTHER" id="PTHR33525">
    <property type="match status" value="1"/>
</dbReference>
<gene>
    <name evidence="2" type="ORF">MNBD_GAMMA18-2490</name>
</gene>
<dbReference type="PROSITE" id="PS51833">
    <property type="entry name" value="HDOD"/>
    <property type="match status" value="1"/>
</dbReference>
<name>A0A3B0ZLZ5_9ZZZZ</name>
<feature type="domain" description="HDOD" evidence="1">
    <location>
        <begin position="22"/>
        <end position="209"/>
    </location>
</feature>
<dbReference type="AlphaFoldDB" id="A0A3B0ZLZ5"/>
<accession>A0A3B0ZLZ5</accession>
<dbReference type="SUPFAM" id="SSF109604">
    <property type="entry name" value="HD-domain/PDEase-like"/>
    <property type="match status" value="1"/>
</dbReference>
<dbReference type="PANTHER" id="PTHR33525:SF3">
    <property type="entry name" value="RIBONUCLEASE Y"/>
    <property type="match status" value="1"/>
</dbReference>
<protein>
    <recommendedName>
        <fullName evidence="1">HDOD domain-containing protein</fullName>
    </recommendedName>
</protein>
<dbReference type="Pfam" id="PF08668">
    <property type="entry name" value="HDOD"/>
    <property type="match status" value="1"/>
</dbReference>
<dbReference type="InterPro" id="IPR003607">
    <property type="entry name" value="HD/PDEase_dom"/>
</dbReference>
<sequence>MSTTVEFTESLLRNLETNSLVLPVLPDVALKVHSLLNNPNATVTEIAKALSMDAAISARVIQVANSPMFRGQDPIEDLNTAIMRMGHALVRSLVTVMLVEQSHHPKSPLLRQRISHLWKHNTQVAALSYVLARNYTSLKPDEAMLAGLLHDIGVLPVLEHALNFPEIINNPQTLDDALKETHTVVGERILEIWKFPKAFILTAAEHENLNRESALTSELVDVVTVANLHSTITVCGPRSKANWADISAFKALGLTPEESIQTLKEAAEEIRNVLHFFRS</sequence>